<dbReference type="RefSeq" id="XP_055694431.1">
    <property type="nucleotide sequence ID" value="XM_055838456.1"/>
</dbReference>
<dbReference type="Pfam" id="PF00787">
    <property type="entry name" value="PX"/>
    <property type="match status" value="1"/>
</dbReference>
<evidence type="ECO:0000259" key="11">
    <source>
        <dbReference type="PROSITE" id="PS50195"/>
    </source>
</evidence>
<dbReference type="InterPro" id="IPR001452">
    <property type="entry name" value="SH3_domain"/>
</dbReference>
<dbReference type="GO" id="GO:0097320">
    <property type="term" value="P:plasma membrane tubulation"/>
    <property type="evidence" value="ECO:0007669"/>
    <property type="project" value="TreeGrafter"/>
</dbReference>
<dbReference type="FunFam" id="3.30.1520.10:FF:000004">
    <property type="entry name" value="Sorting nexin"/>
    <property type="match status" value="1"/>
</dbReference>
<feature type="binding site" evidence="7">
    <location>
        <position position="238"/>
    </location>
    <ligand>
        <name>a 1,2-diacyl-sn-glycero-3-phospho-(1D-myo-inositol-4,5-bisphosphate)</name>
        <dbReference type="ChEBI" id="CHEBI:58456"/>
    </ligand>
</feature>
<reference evidence="13" key="3">
    <citation type="submission" date="2020-05" db="UniProtKB">
        <authorList>
            <consortium name="EnsemblMetazoa"/>
        </authorList>
    </citation>
    <scope>IDENTIFICATION</scope>
    <source>
        <strain evidence="13">Jacobina</strain>
    </source>
</reference>
<evidence type="ECO:0000256" key="5">
    <source>
        <dbReference type="ARBA" id="ARBA00023329"/>
    </source>
</evidence>
<dbReference type="GO" id="GO:0000278">
    <property type="term" value="P:mitotic cell cycle"/>
    <property type="evidence" value="ECO:0007669"/>
    <property type="project" value="InterPro"/>
</dbReference>
<dbReference type="PIRSF" id="PIRSF027744">
    <property type="entry name" value="Snx9"/>
    <property type="match status" value="1"/>
</dbReference>
<reference evidence="12" key="2">
    <citation type="journal article" date="2020" name="BMC">
        <title>Leishmania infection induces a limited differential gene expression in the sand fly midgut.</title>
        <authorList>
            <person name="Coutinho-Abreu I.V."/>
            <person name="Serafim T.D."/>
            <person name="Meneses C."/>
            <person name="Kamhawi S."/>
            <person name="Oliveira F."/>
            <person name="Valenzuela J.G."/>
        </authorList>
    </citation>
    <scope>NUCLEOTIDE SEQUENCE</scope>
    <source>
        <strain evidence="12">Jacobina</strain>
        <tissue evidence="12">Midgut</tissue>
    </source>
</reference>
<dbReference type="RefSeq" id="XP_055694433.1">
    <property type="nucleotide sequence ID" value="XM_055838458.1"/>
</dbReference>
<dbReference type="Gene3D" id="1.20.1270.60">
    <property type="entry name" value="Arfaptin homology (AH) domain/BAR domain"/>
    <property type="match status" value="1"/>
</dbReference>
<evidence type="ECO:0000313" key="14">
    <source>
        <dbReference type="Proteomes" id="UP000092461"/>
    </source>
</evidence>
<comment type="subcellular location">
    <subcellularLocation>
        <location evidence="1">Cytoplasmic vesicle membrane</location>
    </subcellularLocation>
</comment>
<dbReference type="CDD" id="cd11763">
    <property type="entry name" value="SH3_SNX9_like"/>
    <property type="match status" value="1"/>
</dbReference>
<dbReference type="GeneID" id="129796482"/>
<dbReference type="InterPro" id="IPR001683">
    <property type="entry name" value="PX_dom"/>
</dbReference>
<reference evidence="14" key="1">
    <citation type="submission" date="2012-05" db="EMBL/GenBank/DDBJ databases">
        <title>Whole Genome Assembly of Lutzomyia longipalpis.</title>
        <authorList>
            <person name="Richards S."/>
            <person name="Qu C."/>
            <person name="Dillon R."/>
            <person name="Worley K."/>
            <person name="Scherer S."/>
            <person name="Batterton M."/>
            <person name="Taylor A."/>
            <person name="Hawes A."/>
            <person name="Hernandez B."/>
            <person name="Kovar C."/>
            <person name="Mandapat C."/>
            <person name="Pham C."/>
            <person name="Qu C."/>
            <person name="Jing C."/>
            <person name="Bess C."/>
            <person name="Bandaranaike D."/>
            <person name="Ngo D."/>
            <person name="Ongeri F."/>
            <person name="Arias F."/>
            <person name="Lara F."/>
            <person name="Weissenberger G."/>
            <person name="Kamau G."/>
            <person name="Han H."/>
            <person name="Shen H."/>
            <person name="Dinh H."/>
            <person name="Khalil I."/>
            <person name="Jones J."/>
            <person name="Shafer J."/>
            <person name="Jayaseelan J."/>
            <person name="Quiroz J."/>
            <person name="Blankenburg K."/>
            <person name="Nguyen L."/>
            <person name="Jackson L."/>
            <person name="Francisco L."/>
            <person name="Tang L.-Y."/>
            <person name="Pu L.-L."/>
            <person name="Perales L."/>
            <person name="Lorensuhewa L."/>
            <person name="Munidasa M."/>
            <person name="Coyle M."/>
            <person name="Taylor M."/>
            <person name="Puazo M."/>
            <person name="Firestine M."/>
            <person name="Scheel M."/>
            <person name="Javaid M."/>
            <person name="Wang M."/>
            <person name="Li M."/>
            <person name="Tabassum N."/>
            <person name="Saada N."/>
            <person name="Osuji N."/>
            <person name="Aqrawi P."/>
            <person name="Fu Q."/>
            <person name="Thornton R."/>
            <person name="Raj R."/>
            <person name="Goodspeed R."/>
            <person name="Mata R."/>
            <person name="Najjar R."/>
            <person name="Gubbala S."/>
            <person name="Lee S."/>
            <person name="Denson S."/>
            <person name="Patil S."/>
            <person name="Macmil S."/>
            <person name="Qi S."/>
            <person name="Matskevitch T."/>
            <person name="Palculict T."/>
            <person name="Mathew T."/>
            <person name="Vee V."/>
            <person name="Velamala V."/>
            <person name="Korchina V."/>
            <person name="Cai W."/>
            <person name="Liu W."/>
            <person name="Dai W."/>
            <person name="Zou X."/>
            <person name="Zhu Y."/>
            <person name="Zhang Y."/>
            <person name="Wu Y.-Q."/>
            <person name="Xin Y."/>
            <person name="Nazarath L."/>
            <person name="Kovar C."/>
            <person name="Han Y."/>
            <person name="Muzny D."/>
            <person name="Gibbs R."/>
        </authorList>
    </citation>
    <scope>NUCLEOTIDE SEQUENCE [LARGE SCALE GENOMIC DNA]</scope>
    <source>
        <strain evidence="14">Jacobina</strain>
    </source>
</reference>
<dbReference type="VEuPathDB" id="VectorBase:LLONM1_007868"/>
<dbReference type="AlphaFoldDB" id="A0A1B0CA89"/>
<dbReference type="Pfam" id="PF14604">
    <property type="entry name" value="SH3_9"/>
    <property type="match status" value="1"/>
</dbReference>
<comment type="similarity">
    <text evidence="2 6">Belongs to the sorting nexin family.</text>
</comment>
<keyword evidence="5" id="KW-0968">Cytoplasmic vesicle</keyword>
<dbReference type="EMBL" id="AJWK01003422">
    <property type="status" value="NOT_ANNOTATED_CDS"/>
    <property type="molecule type" value="Genomic_DNA"/>
</dbReference>
<dbReference type="Gene3D" id="3.30.1520.10">
    <property type="entry name" value="Phox-like domain"/>
    <property type="match status" value="1"/>
</dbReference>
<dbReference type="Pfam" id="PF10456">
    <property type="entry name" value="BAR_3_WASP_bdg"/>
    <property type="match status" value="1"/>
</dbReference>
<dbReference type="CDD" id="cd07626">
    <property type="entry name" value="BAR_SNX9_like"/>
    <property type="match status" value="1"/>
</dbReference>
<dbReference type="SMART" id="SM00312">
    <property type="entry name" value="PX"/>
    <property type="match status" value="1"/>
</dbReference>
<proteinExistence type="inferred from homology"/>
<dbReference type="GO" id="GO:0035091">
    <property type="term" value="F:phosphatidylinositol binding"/>
    <property type="evidence" value="ECO:0007669"/>
    <property type="project" value="InterPro"/>
</dbReference>
<dbReference type="InterPro" id="IPR036871">
    <property type="entry name" value="PX_dom_sf"/>
</dbReference>
<evidence type="ECO:0000256" key="8">
    <source>
        <dbReference type="PROSITE-ProRule" id="PRU00192"/>
    </source>
</evidence>
<keyword evidence="14" id="KW-1185">Reference proteome</keyword>
<organism evidence="13 14">
    <name type="scientific">Lutzomyia longipalpis</name>
    <name type="common">Sand fly</name>
    <dbReference type="NCBI Taxonomy" id="7200"/>
    <lineage>
        <taxon>Eukaryota</taxon>
        <taxon>Metazoa</taxon>
        <taxon>Ecdysozoa</taxon>
        <taxon>Arthropoda</taxon>
        <taxon>Hexapoda</taxon>
        <taxon>Insecta</taxon>
        <taxon>Pterygota</taxon>
        <taxon>Neoptera</taxon>
        <taxon>Endopterygota</taxon>
        <taxon>Diptera</taxon>
        <taxon>Nematocera</taxon>
        <taxon>Psychodoidea</taxon>
        <taxon>Psychodidae</taxon>
        <taxon>Lutzomyia</taxon>
        <taxon>Lutzomyia</taxon>
    </lineage>
</organism>
<keyword evidence="3 8" id="KW-0728">SH3 domain</keyword>
<feature type="compositionally biased region" description="Acidic residues" evidence="9">
    <location>
        <begin position="90"/>
        <end position="111"/>
    </location>
</feature>
<evidence type="ECO:0000256" key="9">
    <source>
        <dbReference type="SAM" id="MobiDB-lite"/>
    </source>
</evidence>
<dbReference type="PRINTS" id="PR00452">
    <property type="entry name" value="SH3DOMAIN"/>
</dbReference>
<dbReference type="PROSITE" id="PS50195">
    <property type="entry name" value="PX"/>
    <property type="match status" value="1"/>
</dbReference>
<dbReference type="PANTHER" id="PTHR45827">
    <property type="entry name" value="SORTING NEXIN"/>
    <property type="match status" value="1"/>
</dbReference>
<evidence type="ECO:0000256" key="1">
    <source>
        <dbReference type="ARBA" id="ARBA00004156"/>
    </source>
</evidence>
<dbReference type="InterPro" id="IPR036028">
    <property type="entry name" value="SH3-like_dom_sf"/>
</dbReference>
<keyword evidence="4" id="KW-0472">Membrane</keyword>
<dbReference type="GO" id="GO:0030659">
    <property type="term" value="C:cytoplasmic vesicle membrane"/>
    <property type="evidence" value="ECO:0007669"/>
    <property type="project" value="UniProtKB-SubCell"/>
</dbReference>
<name>A0A1B0CA89_LUTLO</name>
<evidence type="ECO:0000256" key="3">
    <source>
        <dbReference type="ARBA" id="ARBA00022443"/>
    </source>
</evidence>
<dbReference type="InterPro" id="IPR019497">
    <property type="entry name" value="Sorting_nexin_WASP-bd-dom"/>
</dbReference>
<dbReference type="CTD" id="39136"/>
<dbReference type="SUPFAM" id="SSF50044">
    <property type="entry name" value="SH3-domain"/>
    <property type="match status" value="1"/>
</dbReference>
<feature type="binding site" evidence="7">
    <location>
        <position position="278"/>
    </location>
    <ligand>
        <name>a 1,2-diacyl-sn-glycero-3-phospho-(1D-myo-inositol-4,5-bisphosphate)</name>
        <dbReference type="ChEBI" id="CHEBI:58456"/>
    </ligand>
</feature>
<dbReference type="GO" id="GO:0016197">
    <property type="term" value="P:endosomal transport"/>
    <property type="evidence" value="ECO:0007669"/>
    <property type="project" value="TreeGrafter"/>
</dbReference>
<dbReference type="PANTHER" id="PTHR45827:SF1">
    <property type="entry name" value="SORTING NEXIN"/>
    <property type="match status" value="1"/>
</dbReference>
<feature type="domain" description="SH3" evidence="10">
    <location>
        <begin position="1"/>
        <end position="60"/>
    </location>
</feature>
<dbReference type="SMART" id="SM00326">
    <property type="entry name" value="SH3"/>
    <property type="match status" value="1"/>
</dbReference>
<evidence type="ECO:0000313" key="13">
    <source>
        <dbReference type="EnsemblMetazoa" id="LLOJ000862-PA"/>
    </source>
</evidence>
<sequence length="546" mass="61718">MRVKALYDFTGEPNTSELSIKEGEVLTVTRTDVGEGWWEGCNTNGRTGLFPAAYVERVADEPQAAAAPVAAPIAAKSAQQYPALPRYDQTPDDWNEQQDDWEDDWDDDQDTYSEIGPGTGHHSQPAVAAPFNRAAALPPRPADDAISVTSASAPVKSRSKMFSKSSDSYIMGITQVSVPENEKVSILPVDHGFMWRHMKEAYTVTVASPKKETKFKGMKSFIAYQLTPSFNNISVSRRYKHFDWLHGRLVEKFSLIPIPPLPDKQISGRYEEQFIEHRRVQLQEFVDWMCRHPVLSSCEVWMHFLTCTDEKKWKIGKRTAEKDPLVGAVYCAAIVAPEKQLLQSQVDMQVDTCGNFVHQMDSAVKTLSIIATEQTKKYQMQWKKDYQRIGEGLSELARSLEVDERRASTSTCLSNSVGLTAGVYIGIGQLFGDQAKHDWIPLSDRLHIYKGVLGAFPDILSEHKNAMAKKRDCEKLTGDQKMSNAQLQEVNRRTDVMSYALMAELSHFRTERDEHLKGTLREFIDAQIAFYQTIVSRLQAAKQFFE</sequence>
<dbReference type="VEuPathDB" id="VectorBase:LLOJ000862"/>
<evidence type="ECO:0000256" key="4">
    <source>
        <dbReference type="ARBA" id="ARBA00023136"/>
    </source>
</evidence>
<dbReference type="InterPro" id="IPR027267">
    <property type="entry name" value="AH/BAR_dom_sf"/>
</dbReference>
<dbReference type="EMBL" id="GITU01008647">
    <property type="protein sequence ID" value="MBC1177350.1"/>
    <property type="molecule type" value="Transcribed_RNA"/>
</dbReference>
<dbReference type="GO" id="GO:0006897">
    <property type="term" value="P:endocytosis"/>
    <property type="evidence" value="ECO:0007669"/>
    <property type="project" value="TreeGrafter"/>
</dbReference>
<evidence type="ECO:0000259" key="10">
    <source>
        <dbReference type="PROSITE" id="PS50002"/>
    </source>
</evidence>
<feature type="region of interest" description="Disordered" evidence="9">
    <location>
        <begin position="84"/>
        <end position="125"/>
    </location>
</feature>
<evidence type="ECO:0000256" key="7">
    <source>
        <dbReference type="PIRSR" id="PIRSR027744-1"/>
    </source>
</evidence>
<feature type="domain" description="PX" evidence="11">
    <location>
        <begin position="202"/>
        <end position="312"/>
    </location>
</feature>
<dbReference type="CDD" id="cd06862">
    <property type="entry name" value="PX_SNX9_18_like"/>
    <property type="match status" value="1"/>
</dbReference>
<dbReference type="SUPFAM" id="SSF64268">
    <property type="entry name" value="PX domain"/>
    <property type="match status" value="1"/>
</dbReference>
<evidence type="ECO:0000313" key="12">
    <source>
        <dbReference type="EMBL" id="MBC1177350.1"/>
    </source>
</evidence>
<dbReference type="Gene3D" id="2.30.30.40">
    <property type="entry name" value="SH3 Domains"/>
    <property type="match status" value="1"/>
</dbReference>
<dbReference type="EnsemblMetazoa" id="LLOJ000862-RA">
    <property type="protein sequence ID" value="LLOJ000862-PA"/>
    <property type="gene ID" value="LLOJ000862"/>
</dbReference>
<protein>
    <recommendedName>
        <fullName evidence="6">Sorting nexin</fullName>
    </recommendedName>
</protein>
<dbReference type="PROSITE" id="PS50002">
    <property type="entry name" value="SH3"/>
    <property type="match status" value="1"/>
</dbReference>
<accession>A0A1B0CA89</accession>
<evidence type="ECO:0000256" key="2">
    <source>
        <dbReference type="ARBA" id="ARBA00010883"/>
    </source>
</evidence>
<dbReference type="GO" id="GO:0005886">
    <property type="term" value="C:plasma membrane"/>
    <property type="evidence" value="ECO:0007669"/>
    <property type="project" value="TreeGrafter"/>
</dbReference>
<dbReference type="GO" id="GO:0015031">
    <property type="term" value="P:protein transport"/>
    <property type="evidence" value="ECO:0007669"/>
    <property type="project" value="InterPro"/>
</dbReference>
<evidence type="ECO:0000256" key="6">
    <source>
        <dbReference type="PIRNR" id="PIRNR027744"/>
    </source>
</evidence>
<dbReference type="Proteomes" id="UP000092461">
    <property type="component" value="Unassembled WGS sequence"/>
</dbReference>
<dbReference type="InterPro" id="IPR014536">
    <property type="entry name" value="Snx9_fam"/>
</dbReference>
<feature type="binding site" evidence="7">
    <location>
        <position position="240"/>
    </location>
    <ligand>
        <name>a 1,2-diacyl-sn-glycero-3-phospho-(1D-myo-inositol-4,5-bisphosphate)</name>
        <dbReference type="ChEBI" id="CHEBI:58456"/>
    </ligand>
</feature>